<comment type="caution">
    <text evidence="5">The sequence shown here is derived from an EMBL/GenBank/DDBJ whole genome shotgun (WGS) entry which is preliminary data.</text>
</comment>
<evidence type="ECO:0000313" key="6">
    <source>
        <dbReference type="Proteomes" id="UP000625711"/>
    </source>
</evidence>
<evidence type="ECO:0000256" key="1">
    <source>
        <dbReference type="SAM" id="Phobius"/>
    </source>
</evidence>
<dbReference type="InterPro" id="IPR055470">
    <property type="entry name" value="DUF7042"/>
</dbReference>
<dbReference type="Pfam" id="PF23071">
    <property type="entry name" value="DUF7044"/>
    <property type="match status" value="1"/>
</dbReference>
<dbReference type="GO" id="GO:0061909">
    <property type="term" value="P:autophagosome-lysosome fusion"/>
    <property type="evidence" value="ECO:0007669"/>
    <property type="project" value="TreeGrafter"/>
</dbReference>
<protein>
    <submittedName>
        <fullName evidence="5">Uncharacterized protein</fullName>
    </submittedName>
</protein>
<gene>
    <name evidence="5" type="ORF">GWI33_022679</name>
</gene>
<evidence type="ECO:0000259" key="4">
    <source>
        <dbReference type="Pfam" id="PF23071"/>
    </source>
</evidence>
<sequence length="649" mass="73268">MIEEGHELNTKVPTGSSTSKMVRRSAWGDLLPKLHEKNLFKAVHPLCKQESQSKQATALPARSVSGCQFKKSWQGRWFQSGVPTLLLINNTHIETKGECYEESGDKYLVYDKSDDCYKCMVLHEKHPSVLQYKETYCEPKDSLTEICSRIVGDAALYSMFRKHPEVKPIPCPFKSSPYIFEYNRGTGDCSNPPSRAESCTDDSRLVLKYQACPDVQSTESNVEELICLAAWKEGSTKYLIGKLAQGNRRSLTTDEDQYRCFIYKRSTENGKIVYYIAQSGDATCSGLQSSTEGSRTMKLTIVDDQHKRCKFPVWITEHHTWFSLDHHKTFKFSQRNATLKIVDDEASKPIKVHQNYAQPQFAFQDLGFESQDLKMQNSEMRLVCHGILQQQENKKVQIVAHVTAGCDSGYVCMVFYKRDSHVIEIQQSENYVENPDEACADFDPSSTSYTTLVTATFPSKKCPHLGRYSISQANSFQEKRKRREQPVDLKMNNPEPECVSNEYESLLVGCNENHQMEFKSTCPSQSIHSYACHGSWEEDGISYVITSPGISSWKQTESRYCLIFQLSNQIQAAVIEGGLGKGAGPPILRMSKVTESCDRRVKPGIDGGWAFNFTSNGTCDQSTANTANIILIPAIFLVVMSLPLMLCLR</sequence>
<accession>A0A834IQH0</accession>
<keyword evidence="1" id="KW-0812">Transmembrane</keyword>
<dbReference type="PANTHER" id="PTHR22255:SF9">
    <property type="entry name" value="LP06548P"/>
    <property type="match status" value="1"/>
</dbReference>
<keyword evidence="1" id="KW-1133">Transmembrane helix</keyword>
<feature type="domain" description="DUF7043" evidence="3">
    <location>
        <begin position="306"/>
        <end position="450"/>
    </location>
</feature>
<dbReference type="Pfam" id="PF23069">
    <property type="entry name" value="DUF7042"/>
    <property type="match status" value="1"/>
</dbReference>
<dbReference type="AlphaFoldDB" id="A0A834IQH0"/>
<evidence type="ECO:0000259" key="3">
    <source>
        <dbReference type="Pfam" id="PF23070"/>
    </source>
</evidence>
<feature type="domain" description="DUF7042" evidence="2">
    <location>
        <begin position="167"/>
        <end position="300"/>
    </location>
</feature>
<evidence type="ECO:0000313" key="5">
    <source>
        <dbReference type="EMBL" id="KAF7284061.1"/>
    </source>
</evidence>
<dbReference type="OrthoDB" id="9979716at2759"/>
<name>A0A834IQH0_RHYFE</name>
<dbReference type="Proteomes" id="UP000625711">
    <property type="component" value="Unassembled WGS sequence"/>
</dbReference>
<dbReference type="Pfam" id="PF23070">
    <property type="entry name" value="DUF7043"/>
    <property type="match status" value="1"/>
</dbReference>
<proteinExistence type="predicted"/>
<dbReference type="InterPro" id="IPR055471">
    <property type="entry name" value="DUF7043"/>
</dbReference>
<dbReference type="PANTHER" id="PTHR22255">
    <property type="entry name" value="LP06548P"/>
    <property type="match status" value="1"/>
</dbReference>
<feature type="domain" description="DUF7044" evidence="4">
    <location>
        <begin position="66"/>
        <end position="148"/>
    </location>
</feature>
<reference evidence="5" key="1">
    <citation type="submission" date="2020-08" db="EMBL/GenBank/DDBJ databases">
        <title>Genome sequencing and assembly of the red palm weevil Rhynchophorus ferrugineus.</title>
        <authorList>
            <person name="Dias G.B."/>
            <person name="Bergman C.M."/>
            <person name="Manee M."/>
        </authorList>
    </citation>
    <scope>NUCLEOTIDE SEQUENCE</scope>
    <source>
        <strain evidence="5">AA-2017</strain>
        <tissue evidence="5">Whole larva</tissue>
    </source>
</reference>
<feature type="transmembrane region" description="Helical" evidence="1">
    <location>
        <begin position="629"/>
        <end position="648"/>
    </location>
</feature>
<evidence type="ECO:0000259" key="2">
    <source>
        <dbReference type="Pfam" id="PF23069"/>
    </source>
</evidence>
<organism evidence="5 6">
    <name type="scientific">Rhynchophorus ferrugineus</name>
    <name type="common">Red palm weevil</name>
    <name type="synonym">Curculio ferrugineus</name>
    <dbReference type="NCBI Taxonomy" id="354439"/>
    <lineage>
        <taxon>Eukaryota</taxon>
        <taxon>Metazoa</taxon>
        <taxon>Ecdysozoa</taxon>
        <taxon>Arthropoda</taxon>
        <taxon>Hexapoda</taxon>
        <taxon>Insecta</taxon>
        <taxon>Pterygota</taxon>
        <taxon>Neoptera</taxon>
        <taxon>Endopterygota</taxon>
        <taxon>Coleoptera</taxon>
        <taxon>Polyphaga</taxon>
        <taxon>Cucujiformia</taxon>
        <taxon>Curculionidae</taxon>
        <taxon>Dryophthorinae</taxon>
        <taxon>Rhynchophorus</taxon>
    </lineage>
</organism>
<dbReference type="EMBL" id="JAACXV010000084">
    <property type="protein sequence ID" value="KAF7284061.1"/>
    <property type="molecule type" value="Genomic_DNA"/>
</dbReference>
<keyword evidence="6" id="KW-1185">Reference proteome</keyword>
<dbReference type="InterPro" id="IPR055472">
    <property type="entry name" value="DUF7044"/>
</dbReference>
<keyword evidence="1" id="KW-0472">Membrane</keyword>